<evidence type="ECO:0000256" key="2">
    <source>
        <dbReference type="ARBA" id="ARBA00010617"/>
    </source>
</evidence>
<dbReference type="PANTHER" id="PTHR24305:SF157">
    <property type="entry name" value="N-ACETYLTRYPTOPHAN 6-HYDROXYLASE IVOC-RELATED"/>
    <property type="match status" value="1"/>
</dbReference>
<dbReference type="InterPro" id="IPR036396">
    <property type="entry name" value="Cyt_P450_sf"/>
</dbReference>
<dbReference type="CDD" id="cd11062">
    <property type="entry name" value="CYP58-like"/>
    <property type="match status" value="1"/>
</dbReference>
<reference evidence="10 11" key="1">
    <citation type="submission" date="2024-02" db="EMBL/GenBank/DDBJ databases">
        <title>De novo assembly and annotation of 12 fungi associated with fruit tree decline syndrome in Ontario, Canada.</title>
        <authorList>
            <person name="Sulman M."/>
            <person name="Ellouze W."/>
            <person name="Ilyukhin E."/>
        </authorList>
    </citation>
    <scope>NUCLEOTIDE SEQUENCE [LARGE SCALE GENOMIC DNA]</scope>
    <source>
        <strain evidence="10 11">M11/M66-122</strain>
    </source>
</reference>
<dbReference type="InterPro" id="IPR001128">
    <property type="entry name" value="Cyt_P450"/>
</dbReference>
<dbReference type="Proteomes" id="UP001320420">
    <property type="component" value="Unassembled WGS sequence"/>
</dbReference>
<evidence type="ECO:0000256" key="6">
    <source>
        <dbReference type="ARBA" id="ARBA00023004"/>
    </source>
</evidence>
<keyword evidence="4 8" id="KW-0479">Metal-binding</keyword>
<accession>A0AAN9UPY1</accession>
<dbReference type="InterPro" id="IPR017972">
    <property type="entry name" value="Cyt_P450_CS"/>
</dbReference>
<organism evidence="10 11">
    <name type="scientific">Diatrype stigma</name>
    <dbReference type="NCBI Taxonomy" id="117547"/>
    <lineage>
        <taxon>Eukaryota</taxon>
        <taxon>Fungi</taxon>
        <taxon>Dikarya</taxon>
        <taxon>Ascomycota</taxon>
        <taxon>Pezizomycotina</taxon>
        <taxon>Sordariomycetes</taxon>
        <taxon>Xylariomycetidae</taxon>
        <taxon>Xylariales</taxon>
        <taxon>Diatrypaceae</taxon>
        <taxon>Diatrype</taxon>
    </lineage>
</organism>
<evidence type="ECO:0000256" key="3">
    <source>
        <dbReference type="ARBA" id="ARBA00022617"/>
    </source>
</evidence>
<keyword evidence="3 8" id="KW-0349">Heme</keyword>
<keyword evidence="6 8" id="KW-0408">Iron</keyword>
<dbReference type="Pfam" id="PF00067">
    <property type="entry name" value="p450"/>
    <property type="match status" value="1"/>
</dbReference>
<comment type="similarity">
    <text evidence="2 9">Belongs to the cytochrome P450 family.</text>
</comment>
<dbReference type="PANTHER" id="PTHR24305">
    <property type="entry name" value="CYTOCHROME P450"/>
    <property type="match status" value="1"/>
</dbReference>
<comment type="cofactor">
    <cofactor evidence="1 8">
        <name>heme</name>
        <dbReference type="ChEBI" id="CHEBI:30413"/>
    </cofactor>
</comment>
<evidence type="ECO:0000256" key="9">
    <source>
        <dbReference type="RuleBase" id="RU000461"/>
    </source>
</evidence>
<dbReference type="InterPro" id="IPR002401">
    <property type="entry name" value="Cyt_P450_E_grp-I"/>
</dbReference>
<evidence type="ECO:0000256" key="4">
    <source>
        <dbReference type="ARBA" id="ARBA00022723"/>
    </source>
</evidence>
<feature type="binding site" description="axial binding residue" evidence="8">
    <location>
        <position position="327"/>
    </location>
    <ligand>
        <name>heme</name>
        <dbReference type="ChEBI" id="CHEBI:30413"/>
    </ligand>
    <ligandPart>
        <name>Fe</name>
        <dbReference type="ChEBI" id="CHEBI:18248"/>
    </ligandPart>
</feature>
<evidence type="ECO:0000256" key="7">
    <source>
        <dbReference type="ARBA" id="ARBA00023033"/>
    </source>
</evidence>
<dbReference type="PRINTS" id="PR00385">
    <property type="entry name" value="P450"/>
</dbReference>
<keyword evidence="11" id="KW-1185">Reference proteome</keyword>
<dbReference type="InterPro" id="IPR050121">
    <property type="entry name" value="Cytochrome_P450_monoxygenase"/>
</dbReference>
<proteinExistence type="inferred from homology"/>
<dbReference type="GO" id="GO:0020037">
    <property type="term" value="F:heme binding"/>
    <property type="evidence" value="ECO:0007669"/>
    <property type="project" value="InterPro"/>
</dbReference>
<evidence type="ECO:0000256" key="5">
    <source>
        <dbReference type="ARBA" id="ARBA00023002"/>
    </source>
</evidence>
<evidence type="ECO:0008006" key="12">
    <source>
        <dbReference type="Google" id="ProtNLM"/>
    </source>
</evidence>
<dbReference type="PROSITE" id="PS00086">
    <property type="entry name" value="CYTOCHROME_P450"/>
    <property type="match status" value="1"/>
</dbReference>
<dbReference type="GO" id="GO:0004497">
    <property type="term" value="F:monooxygenase activity"/>
    <property type="evidence" value="ECO:0007669"/>
    <property type="project" value="UniProtKB-KW"/>
</dbReference>
<protein>
    <recommendedName>
        <fullName evidence="12">Cytochrome P450</fullName>
    </recommendedName>
</protein>
<gene>
    <name evidence="10" type="ORF">SLS62_007298</name>
</gene>
<comment type="caution">
    <text evidence="10">The sequence shown here is derived from an EMBL/GenBank/DDBJ whole genome shotgun (WGS) entry which is preliminary data.</text>
</comment>
<dbReference type="Gene3D" id="1.10.630.10">
    <property type="entry name" value="Cytochrome P450"/>
    <property type="match status" value="1"/>
</dbReference>
<dbReference type="AlphaFoldDB" id="A0AAN9UPY1"/>
<keyword evidence="7 9" id="KW-0503">Monooxygenase</keyword>
<keyword evidence="5 9" id="KW-0560">Oxidoreductase</keyword>
<dbReference type="PRINTS" id="PR00463">
    <property type="entry name" value="EP450I"/>
</dbReference>
<dbReference type="SUPFAM" id="SSF48264">
    <property type="entry name" value="Cytochrome P450"/>
    <property type="match status" value="1"/>
</dbReference>
<dbReference type="GO" id="GO:0005506">
    <property type="term" value="F:iron ion binding"/>
    <property type="evidence" value="ECO:0007669"/>
    <property type="project" value="InterPro"/>
</dbReference>
<name>A0AAN9UPY1_9PEZI</name>
<sequence>MALYQQRRNQLSPFFSKASVRTLEPLILSKINRLCARLEGEGSVVTLTHAFVALTVDVISSVCFGVSHGYLENKHFARDWYAGMVSSSRAGSSIRQFPWLHRLLAYFPRAGPRAARDGVAADTARQRNLKKNIEEVIERRNRGEKPPASGGGLNTIFDSMLEADVPASEKSPARLIEEAQTVMGAGAMTTVNALDTTFYHLLANPSCMERLAKELCAAIPDTAVPPSLVELEALPYLTAVVHEGLRLSKGVPHRFARVSPDVSYSYGDVVIPRGVAVGMSFMDFLERPDVFPDPDIFHPERWIPFDSPQVRQRRKSLVVFGGGTRMCLGLNLAWTELYMTVATVVRRMSNRLKMHDVVFERDVKITVDGFNALASRQSRGLRVTIQPLEEV</sequence>
<evidence type="ECO:0000256" key="1">
    <source>
        <dbReference type="ARBA" id="ARBA00001971"/>
    </source>
</evidence>
<evidence type="ECO:0000313" key="10">
    <source>
        <dbReference type="EMBL" id="KAK7750747.1"/>
    </source>
</evidence>
<dbReference type="GO" id="GO:0016705">
    <property type="term" value="F:oxidoreductase activity, acting on paired donors, with incorporation or reduction of molecular oxygen"/>
    <property type="evidence" value="ECO:0007669"/>
    <property type="project" value="InterPro"/>
</dbReference>
<dbReference type="EMBL" id="JAKJXP020000059">
    <property type="protein sequence ID" value="KAK7750747.1"/>
    <property type="molecule type" value="Genomic_DNA"/>
</dbReference>
<evidence type="ECO:0000313" key="11">
    <source>
        <dbReference type="Proteomes" id="UP001320420"/>
    </source>
</evidence>
<evidence type="ECO:0000256" key="8">
    <source>
        <dbReference type="PIRSR" id="PIRSR602401-1"/>
    </source>
</evidence>